<feature type="compositionally biased region" description="Polar residues" evidence="1">
    <location>
        <begin position="65"/>
        <end position="81"/>
    </location>
</feature>
<reference evidence="2 3" key="1">
    <citation type="submission" date="2023-05" db="EMBL/GenBank/DDBJ databases">
        <title>B98-5 Cell Line De Novo Hybrid Assembly: An Optical Mapping Approach.</title>
        <authorList>
            <person name="Kananen K."/>
            <person name="Auerbach J.A."/>
            <person name="Kautto E."/>
            <person name="Blachly J.S."/>
        </authorList>
    </citation>
    <scope>NUCLEOTIDE SEQUENCE [LARGE SCALE GENOMIC DNA]</scope>
    <source>
        <strain evidence="2">B95-8</strain>
        <tissue evidence="2">Cell line</tissue>
    </source>
</reference>
<organism evidence="2 3">
    <name type="scientific">Saguinus oedipus</name>
    <name type="common">Cotton-top tamarin</name>
    <name type="synonym">Oedipomidas oedipus</name>
    <dbReference type="NCBI Taxonomy" id="9490"/>
    <lineage>
        <taxon>Eukaryota</taxon>
        <taxon>Metazoa</taxon>
        <taxon>Chordata</taxon>
        <taxon>Craniata</taxon>
        <taxon>Vertebrata</taxon>
        <taxon>Euteleostomi</taxon>
        <taxon>Mammalia</taxon>
        <taxon>Eutheria</taxon>
        <taxon>Euarchontoglires</taxon>
        <taxon>Primates</taxon>
        <taxon>Haplorrhini</taxon>
        <taxon>Platyrrhini</taxon>
        <taxon>Cebidae</taxon>
        <taxon>Callitrichinae</taxon>
        <taxon>Saguinus</taxon>
    </lineage>
</organism>
<feature type="non-terminal residue" evidence="2">
    <location>
        <position position="90"/>
    </location>
</feature>
<proteinExistence type="predicted"/>
<protein>
    <submittedName>
        <fullName evidence="2">Uncharacterized protein</fullName>
    </submittedName>
</protein>
<evidence type="ECO:0000313" key="3">
    <source>
        <dbReference type="Proteomes" id="UP001266305"/>
    </source>
</evidence>
<dbReference type="EMBL" id="JASSZA010000002">
    <property type="protein sequence ID" value="KAK2117437.1"/>
    <property type="molecule type" value="Genomic_DNA"/>
</dbReference>
<comment type="caution">
    <text evidence="2">The sequence shown here is derived from an EMBL/GenBank/DDBJ whole genome shotgun (WGS) entry which is preliminary data.</text>
</comment>
<dbReference type="Proteomes" id="UP001266305">
    <property type="component" value="Unassembled WGS sequence"/>
</dbReference>
<feature type="compositionally biased region" description="Basic and acidic residues" evidence="1">
    <location>
        <begin position="23"/>
        <end position="32"/>
    </location>
</feature>
<sequence length="90" mass="9711">MCHSRTGKLRPRSSSEPLTNEPQPHRETDSMCHSHMGKLRPVNVQEVLPKAGGDLGLDSSGVFFSPQQTSDQKCQGPSGPSGSKLKPQDV</sequence>
<name>A0ABQ9W723_SAGOE</name>
<evidence type="ECO:0000256" key="1">
    <source>
        <dbReference type="SAM" id="MobiDB-lite"/>
    </source>
</evidence>
<feature type="compositionally biased region" description="Basic residues" evidence="1">
    <location>
        <begin position="1"/>
        <end position="11"/>
    </location>
</feature>
<feature type="compositionally biased region" description="Polar residues" evidence="1">
    <location>
        <begin position="12"/>
        <end position="22"/>
    </location>
</feature>
<keyword evidence="3" id="KW-1185">Reference proteome</keyword>
<gene>
    <name evidence="2" type="ORF">P7K49_004323</name>
</gene>
<evidence type="ECO:0000313" key="2">
    <source>
        <dbReference type="EMBL" id="KAK2117437.1"/>
    </source>
</evidence>
<feature type="region of interest" description="Disordered" evidence="1">
    <location>
        <begin position="1"/>
        <end position="90"/>
    </location>
</feature>
<accession>A0ABQ9W723</accession>